<dbReference type="UniPathway" id="UPA00059">
    <property type="reaction ID" value="UER00104"/>
</dbReference>
<proteinExistence type="inferred from homology"/>
<evidence type="ECO:0000256" key="9">
    <source>
        <dbReference type="ARBA" id="ARBA00023235"/>
    </source>
</evidence>
<keyword evidence="15" id="KW-1185">Reference proteome</keyword>
<dbReference type="EMBL" id="SLWS01000001">
    <property type="protein sequence ID" value="TCO65359.1"/>
    <property type="molecule type" value="Genomic_DNA"/>
</dbReference>
<feature type="binding site" evidence="10">
    <location>
        <position position="67"/>
    </location>
    <ligand>
        <name>Mn(2+)</name>
        <dbReference type="ChEBI" id="CHEBI:29035"/>
    </ligand>
</feature>
<comment type="pathway">
    <text evidence="1 10">Isoprenoid biosynthesis; dimethylallyl diphosphate biosynthesis; dimethylallyl diphosphate from isopentenyl diphosphate: step 1/1.</text>
</comment>
<dbReference type="InterPro" id="IPR015797">
    <property type="entry name" value="NUDIX_hydrolase-like_dom_sf"/>
</dbReference>
<comment type="function">
    <text evidence="10">Catalyzes the 1,3-allylic rearrangement of the homoallylic substrate isopentenyl (IPP) to its highly electrophilic allylic isomer, dimethylallyl diphosphate (DMAPP).</text>
</comment>
<feature type="region of interest" description="Disordered" evidence="12">
    <location>
        <begin position="165"/>
        <end position="184"/>
    </location>
</feature>
<dbReference type="OrthoDB" id="9809458at2"/>
<dbReference type="InterPro" id="IPR056375">
    <property type="entry name" value="Idi_bact"/>
</dbReference>
<evidence type="ECO:0000256" key="7">
    <source>
        <dbReference type="ARBA" id="ARBA00023211"/>
    </source>
</evidence>
<dbReference type="PIRSF" id="PIRSF018427">
    <property type="entry name" value="Isopntndiph_ism"/>
    <property type="match status" value="1"/>
</dbReference>
<evidence type="ECO:0000256" key="12">
    <source>
        <dbReference type="SAM" id="MobiDB-lite"/>
    </source>
</evidence>
<keyword evidence="9 10" id="KW-0413">Isomerase</keyword>
<dbReference type="GO" id="GO:0005737">
    <property type="term" value="C:cytoplasm"/>
    <property type="evidence" value="ECO:0007669"/>
    <property type="project" value="UniProtKB-SubCell"/>
</dbReference>
<comment type="similarity">
    <text evidence="2 10">Belongs to the IPP isomerase type 1 family.</text>
</comment>
<feature type="binding site" evidence="10">
    <location>
        <position position="30"/>
    </location>
    <ligand>
        <name>Mn(2+)</name>
        <dbReference type="ChEBI" id="CHEBI:29035"/>
    </ligand>
</feature>
<comment type="catalytic activity">
    <reaction evidence="10">
        <text>isopentenyl diphosphate = dimethylallyl diphosphate</text>
        <dbReference type="Rhea" id="RHEA:23284"/>
        <dbReference type="ChEBI" id="CHEBI:57623"/>
        <dbReference type="ChEBI" id="CHEBI:128769"/>
        <dbReference type="EC" id="5.3.3.2"/>
    </reaction>
</comment>
<dbReference type="GO" id="GO:0046872">
    <property type="term" value="F:metal ion binding"/>
    <property type="evidence" value="ECO:0007669"/>
    <property type="project" value="UniProtKB-KW"/>
</dbReference>
<dbReference type="Gene3D" id="3.90.79.10">
    <property type="entry name" value="Nucleoside Triphosphate Pyrophosphohydrolase"/>
    <property type="match status" value="1"/>
</dbReference>
<evidence type="ECO:0000313" key="14">
    <source>
        <dbReference type="EMBL" id="TCO65359.1"/>
    </source>
</evidence>
<dbReference type="Pfam" id="PF00293">
    <property type="entry name" value="NUDIX"/>
    <property type="match status" value="1"/>
</dbReference>
<keyword evidence="4 10" id="KW-0963">Cytoplasm</keyword>
<comment type="cofactor">
    <cofactor evidence="10">
        <name>Mn(2+)</name>
        <dbReference type="ChEBI" id="CHEBI:29035"/>
    </cofactor>
    <text evidence="10">Binds 1 Mn(2+) ion per subunit.</text>
</comment>
<dbReference type="Proteomes" id="UP000295680">
    <property type="component" value="Unassembled WGS sequence"/>
</dbReference>
<feature type="domain" description="Nudix hydrolase" evidence="13">
    <location>
        <begin position="28"/>
        <end position="162"/>
    </location>
</feature>
<evidence type="ECO:0000256" key="3">
    <source>
        <dbReference type="ARBA" id="ARBA00012057"/>
    </source>
</evidence>
<keyword evidence="5 10" id="KW-0479">Metal-binding</keyword>
<feature type="active site" evidence="10 11">
    <location>
        <position position="65"/>
    </location>
</feature>
<dbReference type="EC" id="5.3.3.2" evidence="3 10"/>
<evidence type="ECO:0000256" key="6">
    <source>
        <dbReference type="ARBA" id="ARBA00022842"/>
    </source>
</evidence>
<evidence type="ECO:0000256" key="10">
    <source>
        <dbReference type="HAMAP-Rule" id="MF_00202"/>
    </source>
</evidence>
<gene>
    <name evidence="10" type="primary">idi</name>
    <name evidence="14" type="ORF">EV192_1011151</name>
</gene>
<evidence type="ECO:0000259" key="13">
    <source>
        <dbReference type="PROSITE" id="PS51462"/>
    </source>
</evidence>
<dbReference type="CDD" id="cd02885">
    <property type="entry name" value="NUDIX_IPP_Isomerase"/>
    <property type="match status" value="1"/>
</dbReference>
<keyword evidence="6 10" id="KW-0460">Magnesium</keyword>
<dbReference type="GO" id="GO:0050992">
    <property type="term" value="P:dimethylallyl diphosphate biosynthetic process"/>
    <property type="evidence" value="ECO:0007669"/>
    <property type="project" value="UniProtKB-UniRule"/>
</dbReference>
<comment type="subcellular location">
    <subcellularLocation>
        <location evidence="10">Cytoplasm</location>
    </subcellularLocation>
</comment>
<feature type="binding site" evidence="10">
    <location>
        <position position="114"/>
    </location>
    <ligand>
        <name>Mn(2+)</name>
        <dbReference type="ChEBI" id="CHEBI:29035"/>
    </ligand>
</feature>
<sequence>MELVVLLDEDGYATGTADKAEVHHERTPLHLAFSAYVFDPDGRFLLTRRAMGKRTWPGVWTNSCCGHPGPGEDMVSTVRRRLRDELGLVAAEVDLVLPRFRYRATMPDGVVENEMCPVYRVTVTGQPAPDPEEVMAFEWVEWPPRDRALSPWATEQLVELAEMGPDPRVWPVGDEQDLPPAALK</sequence>
<dbReference type="NCBIfam" id="NF002995">
    <property type="entry name" value="PRK03759.1"/>
    <property type="match status" value="1"/>
</dbReference>
<dbReference type="RefSeq" id="WP_132111721.1">
    <property type="nucleotide sequence ID" value="NZ_SLWS01000001.1"/>
</dbReference>
<dbReference type="PANTHER" id="PTHR10885">
    <property type="entry name" value="ISOPENTENYL-DIPHOSPHATE DELTA-ISOMERASE"/>
    <property type="match status" value="1"/>
</dbReference>
<feature type="active site" evidence="10 11">
    <location>
        <position position="114"/>
    </location>
</feature>
<accession>A0A4R2K643</accession>
<dbReference type="PROSITE" id="PS51462">
    <property type="entry name" value="NUDIX"/>
    <property type="match status" value="1"/>
</dbReference>
<dbReference type="AlphaFoldDB" id="A0A4R2K643"/>
<evidence type="ECO:0000256" key="11">
    <source>
        <dbReference type="PIRSR" id="PIRSR018427-1"/>
    </source>
</evidence>
<feature type="binding site" evidence="10">
    <location>
        <position position="23"/>
    </location>
    <ligand>
        <name>Mn(2+)</name>
        <dbReference type="ChEBI" id="CHEBI:29035"/>
    </ligand>
</feature>
<evidence type="ECO:0000256" key="2">
    <source>
        <dbReference type="ARBA" id="ARBA00007579"/>
    </source>
</evidence>
<evidence type="ECO:0000256" key="4">
    <source>
        <dbReference type="ARBA" id="ARBA00022490"/>
    </source>
</evidence>
<evidence type="ECO:0000256" key="8">
    <source>
        <dbReference type="ARBA" id="ARBA00023229"/>
    </source>
</evidence>
<feature type="binding site" evidence="10">
    <location>
        <position position="112"/>
    </location>
    <ligand>
        <name>Mn(2+)</name>
        <dbReference type="ChEBI" id="CHEBI:29035"/>
    </ligand>
</feature>
<protein>
    <recommendedName>
        <fullName evidence="3 10">Isopentenyl-diphosphate Delta-isomerase</fullName>
        <shortName evidence="10">IPP isomerase</shortName>
        <ecNumber evidence="3 10">5.3.3.2</ecNumber>
    </recommendedName>
    <alternativeName>
        <fullName evidence="10">IPP:DMAPP isomerase</fullName>
    </alternativeName>
    <alternativeName>
        <fullName evidence="10">Isopentenyl pyrophosphate isomerase</fullName>
    </alternativeName>
</protein>
<dbReference type="HAMAP" id="MF_00202">
    <property type="entry name" value="Idi"/>
    <property type="match status" value="1"/>
</dbReference>
<keyword evidence="7 10" id="KW-0464">Manganese</keyword>
<comment type="cofactor">
    <cofactor evidence="10">
        <name>Mg(2+)</name>
        <dbReference type="ChEBI" id="CHEBI:18420"/>
    </cofactor>
    <text evidence="10">Binds 1 Mg(2+) ion per subunit. The magnesium ion binds only when substrate is bound.</text>
</comment>
<name>A0A4R2K643_9PSEU</name>
<comment type="caution">
    <text evidence="14">The sequence shown here is derived from an EMBL/GenBank/DDBJ whole genome shotgun (WGS) entry which is preliminary data.</text>
</comment>
<dbReference type="SUPFAM" id="SSF55811">
    <property type="entry name" value="Nudix"/>
    <property type="match status" value="1"/>
</dbReference>
<keyword evidence="8 10" id="KW-0414">Isoprene biosynthesis</keyword>
<dbReference type="NCBIfam" id="TIGR02150">
    <property type="entry name" value="IPP_isom_1"/>
    <property type="match status" value="1"/>
</dbReference>
<dbReference type="InterPro" id="IPR000086">
    <property type="entry name" value="NUDIX_hydrolase_dom"/>
</dbReference>
<dbReference type="GO" id="GO:0004452">
    <property type="term" value="F:isopentenyl-diphosphate delta-isomerase activity"/>
    <property type="evidence" value="ECO:0007669"/>
    <property type="project" value="UniProtKB-UniRule"/>
</dbReference>
<evidence type="ECO:0000256" key="5">
    <source>
        <dbReference type="ARBA" id="ARBA00022723"/>
    </source>
</evidence>
<evidence type="ECO:0000313" key="15">
    <source>
        <dbReference type="Proteomes" id="UP000295680"/>
    </source>
</evidence>
<dbReference type="PANTHER" id="PTHR10885:SF0">
    <property type="entry name" value="ISOPENTENYL-DIPHOSPHATE DELTA-ISOMERASE"/>
    <property type="match status" value="1"/>
</dbReference>
<dbReference type="GO" id="GO:0008299">
    <property type="term" value="P:isoprenoid biosynthetic process"/>
    <property type="evidence" value="ECO:0007669"/>
    <property type="project" value="UniProtKB-UniRule"/>
</dbReference>
<dbReference type="InterPro" id="IPR011876">
    <property type="entry name" value="IsopentenylPP_isomerase_typ1"/>
</dbReference>
<feature type="binding site" evidence="10">
    <location>
        <position position="85"/>
    </location>
    <ligand>
        <name>Mg(2+)</name>
        <dbReference type="ChEBI" id="CHEBI:18420"/>
    </ligand>
</feature>
<evidence type="ECO:0000256" key="1">
    <source>
        <dbReference type="ARBA" id="ARBA00004826"/>
    </source>
</evidence>
<organism evidence="14 15">
    <name type="scientific">Actinocrispum wychmicini</name>
    <dbReference type="NCBI Taxonomy" id="1213861"/>
    <lineage>
        <taxon>Bacteria</taxon>
        <taxon>Bacillati</taxon>
        <taxon>Actinomycetota</taxon>
        <taxon>Actinomycetes</taxon>
        <taxon>Pseudonocardiales</taxon>
        <taxon>Pseudonocardiaceae</taxon>
        <taxon>Actinocrispum</taxon>
    </lineage>
</organism>
<reference evidence="14 15" key="1">
    <citation type="submission" date="2019-03" db="EMBL/GenBank/DDBJ databases">
        <title>Genomic Encyclopedia of Type Strains, Phase IV (KMG-IV): sequencing the most valuable type-strain genomes for metagenomic binning, comparative biology and taxonomic classification.</title>
        <authorList>
            <person name="Goeker M."/>
        </authorList>
    </citation>
    <scope>NUCLEOTIDE SEQUENCE [LARGE SCALE GENOMIC DNA]</scope>
    <source>
        <strain evidence="14 15">DSM 45934</strain>
    </source>
</reference>